<keyword evidence="2" id="KW-1185">Reference proteome</keyword>
<evidence type="ECO:0000313" key="2">
    <source>
        <dbReference type="Proteomes" id="UP000887572"/>
    </source>
</evidence>
<sequence length="67" mass="7390">MATETATSGSVIESEREEKDYRKEEGGEGRESKGKEEGGERRESKGKEEGGEGRGVKGKKKEAREEE</sequence>
<feature type="compositionally biased region" description="Polar residues" evidence="1">
    <location>
        <begin position="1"/>
        <end position="11"/>
    </location>
</feature>
<dbReference type="Proteomes" id="UP000887572">
    <property type="component" value="Unplaced"/>
</dbReference>
<dbReference type="AlphaFoldDB" id="A0A914H3Z5"/>
<protein>
    <submittedName>
        <fullName evidence="3">Uncharacterized protein</fullName>
    </submittedName>
</protein>
<dbReference type="WBParaSite" id="Gr19_v10_g13935.t1">
    <property type="protein sequence ID" value="Gr19_v10_g13935.t1"/>
    <property type="gene ID" value="Gr19_v10_g13935"/>
</dbReference>
<evidence type="ECO:0000256" key="1">
    <source>
        <dbReference type="SAM" id="MobiDB-lite"/>
    </source>
</evidence>
<proteinExistence type="predicted"/>
<evidence type="ECO:0000313" key="3">
    <source>
        <dbReference type="WBParaSite" id="Gr19_v10_g13935.t1"/>
    </source>
</evidence>
<organism evidence="2 3">
    <name type="scientific">Globodera rostochiensis</name>
    <name type="common">Golden nematode worm</name>
    <name type="synonym">Heterodera rostochiensis</name>
    <dbReference type="NCBI Taxonomy" id="31243"/>
    <lineage>
        <taxon>Eukaryota</taxon>
        <taxon>Metazoa</taxon>
        <taxon>Ecdysozoa</taxon>
        <taxon>Nematoda</taxon>
        <taxon>Chromadorea</taxon>
        <taxon>Rhabditida</taxon>
        <taxon>Tylenchina</taxon>
        <taxon>Tylenchomorpha</taxon>
        <taxon>Tylenchoidea</taxon>
        <taxon>Heteroderidae</taxon>
        <taxon>Heteroderinae</taxon>
        <taxon>Globodera</taxon>
    </lineage>
</organism>
<feature type="compositionally biased region" description="Basic and acidic residues" evidence="1">
    <location>
        <begin position="13"/>
        <end position="55"/>
    </location>
</feature>
<name>A0A914H3Z5_GLORO</name>
<accession>A0A914H3Z5</accession>
<feature type="region of interest" description="Disordered" evidence="1">
    <location>
        <begin position="1"/>
        <end position="67"/>
    </location>
</feature>
<reference evidence="3" key="1">
    <citation type="submission" date="2022-11" db="UniProtKB">
        <authorList>
            <consortium name="WormBaseParasite"/>
        </authorList>
    </citation>
    <scope>IDENTIFICATION</scope>
</reference>